<proteinExistence type="predicted"/>
<dbReference type="AlphaFoldDB" id="A0A6A6NWV5"/>
<feature type="signal peptide" evidence="1">
    <location>
        <begin position="1"/>
        <end position="22"/>
    </location>
</feature>
<name>A0A6A6NWV5_9PEZI</name>
<evidence type="ECO:0000313" key="2">
    <source>
        <dbReference type="EMBL" id="KAF2455984.1"/>
    </source>
</evidence>
<dbReference type="EMBL" id="MU001685">
    <property type="protein sequence ID" value="KAF2455984.1"/>
    <property type="molecule type" value="Genomic_DNA"/>
</dbReference>
<evidence type="ECO:0008006" key="4">
    <source>
        <dbReference type="Google" id="ProtNLM"/>
    </source>
</evidence>
<dbReference type="Proteomes" id="UP000799766">
    <property type="component" value="Unassembled WGS sequence"/>
</dbReference>
<accession>A0A6A6NWV5</accession>
<evidence type="ECO:0000256" key="1">
    <source>
        <dbReference type="SAM" id="SignalP"/>
    </source>
</evidence>
<sequence>MLCGSSLFWEQLLFSSVQTCECAKQSSRSGASPLREILILRYNGVMPLSLDLEVFCNSGGHRAAPRSWMP</sequence>
<keyword evidence="1" id="KW-0732">Signal</keyword>
<evidence type="ECO:0000313" key="3">
    <source>
        <dbReference type="Proteomes" id="UP000799766"/>
    </source>
</evidence>
<keyword evidence="3" id="KW-1185">Reference proteome</keyword>
<gene>
    <name evidence="2" type="ORF">BDY21DRAFT_349286</name>
</gene>
<protein>
    <recommendedName>
        <fullName evidence="4">Secreted protein</fullName>
    </recommendedName>
</protein>
<organism evidence="2 3">
    <name type="scientific">Lineolata rhizophorae</name>
    <dbReference type="NCBI Taxonomy" id="578093"/>
    <lineage>
        <taxon>Eukaryota</taxon>
        <taxon>Fungi</taxon>
        <taxon>Dikarya</taxon>
        <taxon>Ascomycota</taxon>
        <taxon>Pezizomycotina</taxon>
        <taxon>Dothideomycetes</taxon>
        <taxon>Dothideomycetes incertae sedis</taxon>
        <taxon>Lineolatales</taxon>
        <taxon>Lineolataceae</taxon>
        <taxon>Lineolata</taxon>
    </lineage>
</organism>
<reference evidence="2" key="1">
    <citation type="journal article" date="2020" name="Stud. Mycol.">
        <title>101 Dothideomycetes genomes: a test case for predicting lifestyles and emergence of pathogens.</title>
        <authorList>
            <person name="Haridas S."/>
            <person name="Albert R."/>
            <person name="Binder M."/>
            <person name="Bloem J."/>
            <person name="Labutti K."/>
            <person name="Salamov A."/>
            <person name="Andreopoulos B."/>
            <person name="Baker S."/>
            <person name="Barry K."/>
            <person name="Bills G."/>
            <person name="Bluhm B."/>
            <person name="Cannon C."/>
            <person name="Castanera R."/>
            <person name="Culley D."/>
            <person name="Daum C."/>
            <person name="Ezra D."/>
            <person name="Gonzalez J."/>
            <person name="Henrissat B."/>
            <person name="Kuo A."/>
            <person name="Liang C."/>
            <person name="Lipzen A."/>
            <person name="Lutzoni F."/>
            <person name="Magnuson J."/>
            <person name="Mondo S."/>
            <person name="Nolan M."/>
            <person name="Ohm R."/>
            <person name="Pangilinan J."/>
            <person name="Park H.-J."/>
            <person name="Ramirez L."/>
            <person name="Alfaro M."/>
            <person name="Sun H."/>
            <person name="Tritt A."/>
            <person name="Yoshinaga Y."/>
            <person name="Zwiers L.-H."/>
            <person name="Turgeon B."/>
            <person name="Goodwin S."/>
            <person name="Spatafora J."/>
            <person name="Crous P."/>
            <person name="Grigoriev I."/>
        </authorList>
    </citation>
    <scope>NUCLEOTIDE SEQUENCE</scope>
    <source>
        <strain evidence="2">ATCC 16933</strain>
    </source>
</reference>
<feature type="chain" id="PRO_5025505147" description="Secreted protein" evidence="1">
    <location>
        <begin position="23"/>
        <end position="70"/>
    </location>
</feature>